<keyword evidence="2" id="KW-1003">Cell membrane</keyword>
<evidence type="ECO:0000313" key="14">
    <source>
        <dbReference type="EMBL" id="ROR72865.1"/>
    </source>
</evidence>
<proteinExistence type="inferred from homology"/>
<keyword evidence="3" id="KW-0808">Transferase</keyword>
<evidence type="ECO:0000256" key="8">
    <source>
        <dbReference type="ARBA" id="ARBA00023315"/>
    </source>
</evidence>
<comment type="similarity">
    <text evidence="10">Belongs to the acyltransferase CrtO family.</text>
</comment>
<sequence>MSDRARWGTTLLAPLLITAMAAGGVAAGWVVIGPTGPVFAAVTQGFLLAWAALGFPHRCEIPDWGWLRVRRWEPRLYAGVGVELFGTVLDLIGWNRVVTAERGFDGTRRGLGILDQHTRRSEIGHSAGMVISVGLAIAAMVWGSWVGALWLVGLAMPVHLYPAWLQRLVRARIQALQQRIAMR</sequence>
<comment type="function">
    <text evidence="12">Catalyzes the acylation of glycosyl-4,4'-diaponeurosporenoate, i.e. the esterification of glucose at the C6'' position with the carboxyl group of the C(15) fatty acid 12-methyltetradecanoic acid, to yield staphyloxanthin. This is the last step in the biosynthesis of this orange pigment, present in most staphylococci strains.</text>
</comment>
<dbReference type="GO" id="GO:0005886">
    <property type="term" value="C:plasma membrane"/>
    <property type="evidence" value="ECO:0007669"/>
    <property type="project" value="UniProtKB-SubCell"/>
</dbReference>
<evidence type="ECO:0000256" key="10">
    <source>
        <dbReference type="ARBA" id="ARBA00023603"/>
    </source>
</evidence>
<reference evidence="14 15" key="1">
    <citation type="submission" date="2018-11" db="EMBL/GenBank/DDBJ databases">
        <title>Sequencing the genomes of 1000 actinobacteria strains.</title>
        <authorList>
            <person name="Klenk H.-P."/>
        </authorList>
    </citation>
    <scope>NUCLEOTIDE SEQUENCE [LARGE SCALE GENOMIC DNA]</scope>
    <source>
        <strain evidence="14 15">DSM 11294</strain>
    </source>
</reference>
<organism evidence="14 15">
    <name type="scientific">Bogoriella caseilytica</name>
    <dbReference type="NCBI Taxonomy" id="56055"/>
    <lineage>
        <taxon>Bacteria</taxon>
        <taxon>Bacillati</taxon>
        <taxon>Actinomycetota</taxon>
        <taxon>Actinomycetes</taxon>
        <taxon>Micrococcales</taxon>
        <taxon>Bogoriellaceae</taxon>
        <taxon>Bogoriella</taxon>
    </lineage>
</organism>
<keyword evidence="7 13" id="KW-0472">Membrane</keyword>
<protein>
    <recommendedName>
        <fullName evidence="11">Glycosyl-4,4'-diaponeurosporenoate acyltransferase</fullName>
    </recommendedName>
</protein>
<dbReference type="GO" id="GO:0016746">
    <property type="term" value="F:acyltransferase activity"/>
    <property type="evidence" value="ECO:0007669"/>
    <property type="project" value="UniProtKB-KW"/>
</dbReference>
<evidence type="ECO:0000256" key="9">
    <source>
        <dbReference type="ARBA" id="ARBA00023588"/>
    </source>
</evidence>
<gene>
    <name evidence="14" type="ORF">EDD31_1226</name>
</gene>
<evidence type="ECO:0000256" key="4">
    <source>
        <dbReference type="ARBA" id="ARBA00022692"/>
    </source>
</evidence>
<dbReference type="UniPathway" id="UPA00029">
    <property type="reaction ID" value="UER00560"/>
</dbReference>
<evidence type="ECO:0000256" key="3">
    <source>
        <dbReference type="ARBA" id="ARBA00022679"/>
    </source>
</evidence>
<evidence type="ECO:0000256" key="5">
    <source>
        <dbReference type="ARBA" id="ARBA00022729"/>
    </source>
</evidence>
<evidence type="ECO:0000256" key="12">
    <source>
        <dbReference type="ARBA" id="ARBA00025324"/>
    </source>
</evidence>
<keyword evidence="8" id="KW-0012">Acyltransferase</keyword>
<dbReference type="InterPro" id="IPR044021">
    <property type="entry name" value="CrtO"/>
</dbReference>
<keyword evidence="15" id="KW-1185">Reference proteome</keyword>
<keyword evidence="4 13" id="KW-0812">Transmembrane</keyword>
<accession>A0A3N2BCA6</accession>
<dbReference type="Proteomes" id="UP000280668">
    <property type="component" value="Unassembled WGS sequence"/>
</dbReference>
<dbReference type="Pfam" id="PF18927">
    <property type="entry name" value="CrtO"/>
    <property type="match status" value="1"/>
</dbReference>
<evidence type="ECO:0000256" key="13">
    <source>
        <dbReference type="SAM" id="Phobius"/>
    </source>
</evidence>
<name>A0A3N2BCA6_9MICO</name>
<feature type="transmembrane region" description="Helical" evidence="13">
    <location>
        <begin position="37"/>
        <end position="55"/>
    </location>
</feature>
<comment type="caution">
    <text evidence="14">The sequence shown here is derived from an EMBL/GenBank/DDBJ whole genome shotgun (WGS) entry which is preliminary data.</text>
</comment>
<evidence type="ECO:0000313" key="15">
    <source>
        <dbReference type="Proteomes" id="UP000280668"/>
    </source>
</evidence>
<comment type="pathway">
    <text evidence="9">Carotenoid biosynthesis; staphyloxanthin biosynthesis; staphyloxanthin from farnesyl diphosphate: step 5/5.</text>
</comment>
<evidence type="ECO:0000256" key="2">
    <source>
        <dbReference type="ARBA" id="ARBA00022475"/>
    </source>
</evidence>
<evidence type="ECO:0000256" key="7">
    <source>
        <dbReference type="ARBA" id="ARBA00023136"/>
    </source>
</evidence>
<evidence type="ECO:0000256" key="1">
    <source>
        <dbReference type="ARBA" id="ARBA00004162"/>
    </source>
</evidence>
<keyword evidence="6 13" id="KW-1133">Transmembrane helix</keyword>
<evidence type="ECO:0000256" key="11">
    <source>
        <dbReference type="ARBA" id="ARBA00023667"/>
    </source>
</evidence>
<dbReference type="AlphaFoldDB" id="A0A3N2BCA6"/>
<comment type="subcellular location">
    <subcellularLocation>
        <location evidence="1">Cell membrane</location>
        <topology evidence="1">Single-pass membrane protein</topology>
    </subcellularLocation>
</comment>
<keyword evidence="5" id="KW-0732">Signal</keyword>
<feature type="transmembrane region" description="Helical" evidence="13">
    <location>
        <begin position="76"/>
        <end position="94"/>
    </location>
</feature>
<dbReference type="EMBL" id="RKHK01000001">
    <property type="protein sequence ID" value="ROR72865.1"/>
    <property type="molecule type" value="Genomic_DNA"/>
</dbReference>
<feature type="transmembrane region" description="Helical" evidence="13">
    <location>
        <begin position="129"/>
        <end position="152"/>
    </location>
</feature>
<evidence type="ECO:0000256" key="6">
    <source>
        <dbReference type="ARBA" id="ARBA00022989"/>
    </source>
</evidence>